<dbReference type="SUPFAM" id="SSF51658">
    <property type="entry name" value="Xylose isomerase-like"/>
    <property type="match status" value="1"/>
</dbReference>
<dbReference type="Proteomes" id="UP000186551">
    <property type="component" value="Unassembled WGS sequence"/>
</dbReference>
<dbReference type="Gene3D" id="3.20.20.150">
    <property type="entry name" value="Divalent-metal-dependent TIM barrel enzymes"/>
    <property type="match status" value="1"/>
</dbReference>
<dbReference type="InterPro" id="IPR036237">
    <property type="entry name" value="Xyl_isomerase-like_sf"/>
</dbReference>
<keyword evidence="2" id="KW-1185">Reference proteome</keyword>
<sequence length="404" mass="45746">MLINDVLHLSYCTNIHPGETWEEIFSSLKKYLPELKEKLSPKQPFGIGLRLSDKASRALAEERRLTAFREWLDEHGLYVYTMNGFPYGGFHNQVVKDEVHRPDWTTKARLDYTLRLAHILATLLPEGVDGGISTSPLSYKPWHENNAEQLNTVYSGATDSLVELVEQLRQIKENTGKTIHLDIEPEPDGLLENSEEVIRYYQDWLLPKGVEKLVQSSGLTEQQAKEAVLTHIQLCYDVCHFALAYEKPEEAFAKLTSAGIKIGKIQLSAALKVKLPADSAGKATLAGKLAPFAESTYLHQVVAQDAAGKLTHYPDLQLALDTMQETKAQEWRTHFHVPLFTDAYNGLQSTQGDVEQVLAYLKNKHITNHLEVETYTWEVLPEGLKVDLSQSIRRELEWVMNIIN</sequence>
<proteinExistence type="predicted"/>
<reference evidence="1 2" key="1">
    <citation type="submission" date="2016-03" db="EMBL/GenBank/DDBJ databases">
        <title>Genome sequence of Pontibacter sp. nov., of the family cytophagaceae, isolated from marine sediment of the Yellow Sea, China.</title>
        <authorList>
            <person name="Zhang G."/>
            <person name="Zhang R."/>
        </authorList>
    </citation>
    <scope>NUCLEOTIDE SEQUENCE [LARGE SCALE GENOMIC DNA]</scope>
    <source>
        <strain evidence="1 2">S10-8</strain>
    </source>
</reference>
<dbReference type="STRING" id="1797110.A3841_18095"/>
<name>A0A1Q5PDE9_9BACT</name>
<evidence type="ECO:0000313" key="1">
    <source>
        <dbReference type="EMBL" id="OKL40244.1"/>
    </source>
</evidence>
<organism evidence="1 2">
    <name type="scientific">Pontibacter flavimaris</name>
    <dbReference type="NCBI Taxonomy" id="1797110"/>
    <lineage>
        <taxon>Bacteria</taxon>
        <taxon>Pseudomonadati</taxon>
        <taxon>Bacteroidota</taxon>
        <taxon>Cytophagia</taxon>
        <taxon>Cytophagales</taxon>
        <taxon>Hymenobacteraceae</taxon>
        <taxon>Pontibacter</taxon>
    </lineage>
</organism>
<evidence type="ECO:0000313" key="2">
    <source>
        <dbReference type="Proteomes" id="UP000186551"/>
    </source>
</evidence>
<dbReference type="AlphaFoldDB" id="A0A1Q5PDE9"/>
<gene>
    <name evidence="1" type="ORF">A3841_18095</name>
</gene>
<dbReference type="EMBL" id="LVWA01000005">
    <property type="protein sequence ID" value="OKL40244.1"/>
    <property type="molecule type" value="Genomic_DNA"/>
</dbReference>
<dbReference type="RefSeq" id="WP_073852349.1">
    <property type="nucleotide sequence ID" value="NZ_LVWA01000005.1"/>
</dbReference>
<accession>A0A1Q5PDE9</accession>
<comment type="caution">
    <text evidence="1">The sequence shown here is derived from an EMBL/GenBank/DDBJ whole genome shotgun (WGS) entry which is preliminary data.</text>
</comment>
<dbReference type="GO" id="GO:0016853">
    <property type="term" value="F:isomerase activity"/>
    <property type="evidence" value="ECO:0007669"/>
    <property type="project" value="UniProtKB-KW"/>
</dbReference>
<dbReference type="NCBIfam" id="NF035939">
    <property type="entry name" value="TIM_EboE"/>
    <property type="match status" value="1"/>
</dbReference>
<dbReference type="OrthoDB" id="9785907at2"/>
<keyword evidence="1" id="KW-0413">Isomerase</keyword>
<protein>
    <submittedName>
        <fullName evidence="1">Xylose isomerase</fullName>
    </submittedName>
</protein>